<protein>
    <submittedName>
        <fullName evidence="2">Uncharacterized protein</fullName>
    </submittedName>
</protein>
<evidence type="ECO:0000313" key="3">
    <source>
        <dbReference type="Proteomes" id="UP001220377"/>
    </source>
</evidence>
<name>A0ABY7WS99_9LACO</name>
<evidence type="ECO:0000313" key="2">
    <source>
        <dbReference type="EMBL" id="WDF81862.1"/>
    </source>
</evidence>
<evidence type="ECO:0000256" key="1">
    <source>
        <dbReference type="SAM" id="Phobius"/>
    </source>
</evidence>
<keyword evidence="3" id="KW-1185">Reference proteome</keyword>
<keyword evidence="1" id="KW-0812">Transmembrane</keyword>
<dbReference type="Proteomes" id="UP001220377">
    <property type="component" value="Chromosome"/>
</dbReference>
<proteinExistence type="predicted"/>
<keyword evidence="1" id="KW-1133">Transmembrane helix</keyword>
<sequence>MAALYDATVFGLLLAVCGMVTLLMLKLAPQSFKRWLDKVFWNDEPLFATKGGDKNE</sequence>
<dbReference type="EMBL" id="CP117884">
    <property type="protein sequence ID" value="WDF81862.1"/>
    <property type="molecule type" value="Genomic_DNA"/>
</dbReference>
<reference evidence="2 3" key="1">
    <citation type="submission" date="2023-02" db="EMBL/GenBank/DDBJ databases">
        <title>Genome sequence of Lacticaseibacillus sp. KACC 23028.</title>
        <authorList>
            <person name="Kim S."/>
            <person name="Heo J."/>
            <person name="Kwon S.-W."/>
        </authorList>
    </citation>
    <scope>NUCLEOTIDE SEQUENCE [LARGE SCALE GENOMIC DNA]</scope>
    <source>
        <strain evidence="2 3">KACC 23028</strain>
    </source>
</reference>
<organism evidence="2 3">
    <name type="scientific">Lacticaseibacillus pabuli</name>
    <dbReference type="NCBI Taxonomy" id="3025672"/>
    <lineage>
        <taxon>Bacteria</taxon>
        <taxon>Bacillati</taxon>
        <taxon>Bacillota</taxon>
        <taxon>Bacilli</taxon>
        <taxon>Lactobacillales</taxon>
        <taxon>Lactobacillaceae</taxon>
        <taxon>Lacticaseibacillus</taxon>
    </lineage>
</organism>
<accession>A0ABY7WS99</accession>
<dbReference type="RefSeq" id="WP_274258911.1">
    <property type="nucleotide sequence ID" value="NZ_CP117884.1"/>
</dbReference>
<keyword evidence="1" id="KW-0472">Membrane</keyword>
<feature type="transmembrane region" description="Helical" evidence="1">
    <location>
        <begin position="6"/>
        <end position="25"/>
    </location>
</feature>
<gene>
    <name evidence="2" type="ORF">PQ472_07970</name>
</gene>